<reference evidence="10 11" key="1">
    <citation type="submission" date="2018-03" db="EMBL/GenBank/DDBJ databases">
        <title>Genomic Encyclopedia of Type Strains, Phase III (KMG-III): the genomes of soil and plant-associated and newly described type strains.</title>
        <authorList>
            <person name="Whitman W."/>
        </authorList>
    </citation>
    <scope>NUCLEOTIDE SEQUENCE [LARGE SCALE GENOMIC DNA]</scope>
    <source>
        <strain evidence="10 11">CGMCC 4.7125</strain>
    </source>
</reference>
<feature type="transmembrane region" description="Helical" evidence="8">
    <location>
        <begin position="258"/>
        <end position="277"/>
    </location>
</feature>
<evidence type="ECO:0000256" key="4">
    <source>
        <dbReference type="ARBA" id="ARBA00022679"/>
    </source>
</evidence>
<feature type="transmembrane region" description="Helical" evidence="8">
    <location>
        <begin position="207"/>
        <end position="229"/>
    </location>
</feature>
<feature type="transmembrane region" description="Helical" evidence="8">
    <location>
        <begin position="284"/>
        <end position="302"/>
    </location>
</feature>
<keyword evidence="3 10" id="KW-0328">Glycosyltransferase</keyword>
<feature type="transmembrane region" description="Helical" evidence="8">
    <location>
        <begin position="89"/>
        <end position="107"/>
    </location>
</feature>
<comment type="caution">
    <text evidence="10">The sequence shown here is derived from an EMBL/GenBank/DDBJ whole genome shotgun (WGS) entry which is preliminary data.</text>
</comment>
<feature type="transmembrane region" description="Helical" evidence="8">
    <location>
        <begin position="166"/>
        <end position="195"/>
    </location>
</feature>
<keyword evidence="4 10" id="KW-0808">Transferase</keyword>
<evidence type="ECO:0000256" key="3">
    <source>
        <dbReference type="ARBA" id="ARBA00022676"/>
    </source>
</evidence>
<dbReference type="PANTHER" id="PTHR33908:SF11">
    <property type="entry name" value="MEMBRANE PROTEIN"/>
    <property type="match status" value="1"/>
</dbReference>
<organism evidence="10 11">
    <name type="scientific">Prauserella shujinwangii</name>
    <dbReference type="NCBI Taxonomy" id="1453103"/>
    <lineage>
        <taxon>Bacteria</taxon>
        <taxon>Bacillati</taxon>
        <taxon>Actinomycetota</taxon>
        <taxon>Actinomycetes</taxon>
        <taxon>Pseudonocardiales</taxon>
        <taxon>Pseudonocardiaceae</taxon>
        <taxon>Prauserella</taxon>
    </lineage>
</organism>
<keyword evidence="5 8" id="KW-0812">Transmembrane</keyword>
<evidence type="ECO:0000256" key="8">
    <source>
        <dbReference type="SAM" id="Phobius"/>
    </source>
</evidence>
<evidence type="ECO:0000256" key="5">
    <source>
        <dbReference type="ARBA" id="ARBA00022692"/>
    </source>
</evidence>
<feature type="transmembrane region" description="Helical" evidence="8">
    <location>
        <begin position="340"/>
        <end position="359"/>
    </location>
</feature>
<evidence type="ECO:0000256" key="2">
    <source>
        <dbReference type="ARBA" id="ARBA00022475"/>
    </source>
</evidence>
<accession>A0A2T0LYQ4</accession>
<evidence type="ECO:0000313" key="11">
    <source>
        <dbReference type="Proteomes" id="UP000238362"/>
    </source>
</evidence>
<gene>
    <name evidence="10" type="ORF">B0I33_103290</name>
</gene>
<dbReference type="InterPro" id="IPR038731">
    <property type="entry name" value="RgtA/B/C-like"/>
</dbReference>
<keyword evidence="7 8" id="KW-0472">Membrane</keyword>
<name>A0A2T0LYQ4_9PSEU</name>
<dbReference type="AlphaFoldDB" id="A0A2T0LYQ4"/>
<feature type="transmembrane region" description="Helical" evidence="8">
    <location>
        <begin position="21"/>
        <end position="40"/>
    </location>
</feature>
<comment type="subcellular location">
    <subcellularLocation>
        <location evidence="1">Cell membrane</location>
        <topology evidence="1">Multi-pass membrane protein</topology>
    </subcellularLocation>
</comment>
<evidence type="ECO:0000256" key="6">
    <source>
        <dbReference type="ARBA" id="ARBA00022989"/>
    </source>
</evidence>
<dbReference type="GO" id="GO:0005886">
    <property type="term" value="C:plasma membrane"/>
    <property type="evidence" value="ECO:0007669"/>
    <property type="project" value="UniProtKB-SubCell"/>
</dbReference>
<dbReference type="GO" id="GO:0016763">
    <property type="term" value="F:pentosyltransferase activity"/>
    <property type="evidence" value="ECO:0007669"/>
    <property type="project" value="TreeGrafter"/>
</dbReference>
<dbReference type="Proteomes" id="UP000238362">
    <property type="component" value="Unassembled WGS sequence"/>
</dbReference>
<evidence type="ECO:0000259" key="9">
    <source>
        <dbReference type="Pfam" id="PF13231"/>
    </source>
</evidence>
<dbReference type="InterPro" id="IPR050297">
    <property type="entry name" value="LipidA_mod_glycosyltrf_83"/>
</dbReference>
<feature type="domain" description="Glycosyltransferase RgtA/B/C/D-like" evidence="9">
    <location>
        <begin position="66"/>
        <end position="226"/>
    </location>
</feature>
<feature type="transmembrane region" description="Helical" evidence="8">
    <location>
        <begin position="308"/>
        <end position="328"/>
    </location>
</feature>
<proteinExistence type="predicted"/>
<sequence length="504" mass="52741">MHTAGVGDRPGTSAGAPLPRFALGPVALVALVQSAVLTLLSGRYGFHRDELYFLAAGDRPAWGYVDQPPLTPLLAEAATALFGDTPGGLRVPATLAGAALVVVAALVARELGGGRTAQLLAAAATAASTFVLVIAHMVSTTTFDTLLWAVLGLLTLRLLRTGDGRWWVAIGAAAGVALANKWLVLLLLGAFAVALPLAGQARALRTGWLLAGIGVAAALATPLVVWQFAHDFPMLTVAGGISEDDGAENRILFVPMQLVYLSPVLVPVWLAGFVRLWRDPAVRWARVLPVAYLVLCAALLVLGGKPYYAIPLLVLLTAAGAEPVVRWLTAGRRAARRALATGLAVVCVVTSALVALPVLPPPALDGPVLAMNKEQGEQVGWPELARTVAAVWERVPEADRATSVIFTRNYGQAGAVERFGPAFGLPGPYSGHMSYADWGPPPDERTGWVLTVGPPPAAFTGCAVVAVHDSGLGVDNEEHGTPIALCEGTTASWSRIWPGLRHFY</sequence>
<evidence type="ECO:0000256" key="7">
    <source>
        <dbReference type="ARBA" id="ARBA00023136"/>
    </source>
</evidence>
<keyword evidence="11" id="KW-1185">Reference proteome</keyword>
<dbReference type="Pfam" id="PF13231">
    <property type="entry name" value="PMT_2"/>
    <property type="match status" value="1"/>
</dbReference>
<protein>
    <submittedName>
        <fullName evidence="10">Dolichyl-phosphate-mannose-protein mannosyltransferase</fullName>
    </submittedName>
</protein>
<dbReference type="EMBL" id="PVNH01000003">
    <property type="protein sequence ID" value="PRX49256.1"/>
    <property type="molecule type" value="Genomic_DNA"/>
</dbReference>
<keyword evidence="6 8" id="KW-1133">Transmembrane helix</keyword>
<evidence type="ECO:0000256" key="1">
    <source>
        <dbReference type="ARBA" id="ARBA00004651"/>
    </source>
</evidence>
<evidence type="ECO:0000313" key="10">
    <source>
        <dbReference type="EMBL" id="PRX49256.1"/>
    </source>
</evidence>
<dbReference type="RefSeq" id="WP_245900495.1">
    <property type="nucleotide sequence ID" value="NZ_PVNH01000003.1"/>
</dbReference>
<dbReference type="PANTHER" id="PTHR33908">
    <property type="entry name" value="MANNOSYLTRANSFERASE YKCB-RELATED"/>
    <property type="match status" value="1"/>
</dbReference>
<dbReference type="GO" id="GO:0009103">
    <property type="term" value="P:lipopolysaccharide biosynthetic process"/>
    <property type="evidence" value="ECO:0007669"/>
    <property type="project" value="UniProtKB-ARBA"/>
</dbReference>
<keyword evidence="2" id="KW-1003">Cell membrane</keyword>